<dbReference type="Pfam" id="PF03087">
    <property type="entry name" value="BPS1"/>
    <property type="match status" value="1"/>
</dbReference>
<evidence type="ECO:0000313" key="1">
    <source>
        <dbReference type="EMBL" id="KAL0325986.1"/>
    </source>
</evidence>
<dbReference type="GO" id="GO:0048364">
    <property type="term" value="P:root development"/>
    <property type="evidence" value="ECO:0007669"/>
    <property type="project" value="InterPro"/>
</dbReference>
<dbReference type="GO" id="GO:0048367">
    <property type="term" value="P:shoot system development"/>
    <property type="evidence" value="ECO:0007669"/>
    <property type="project" value="InterPro"/>
</dbReference>
<organism evidence="1">
    <name type="scientific">Sesamum radiatum</name>
    <name type="common">Black benniseed</name>
    <dbReference type="NCBI Taxonomy" id="300843"/>
    <lineage>
        <taxon>Eukaryota</taxon>
        <taxon>Viridiplantae</taxon>
        <taxon>Streptophyta</taxon>
        <taxon>Embryophyta</taxon>
        <taxon>Tracheophyta</taxon>
        <taxon>Spermatophyta</taxon>
        <taxon>Magnoliopsida</taxon>
        <taxon>eudicotyledons</taxon>
        <taxon>Gunneridae</taxon>
        <taxon>Pentapetalae</taxon>
        <taxon>asterids</taxon>
        <taxon>lamiids</taxon>
        <taxon>Lamiales</taxon>
        <taxon>Pedaliaceae</taxon>
        <taxon>Sesamum</taxon>
    </lineage>
</organism>
<protein>
    <submittedName>
        <fullName evidence="1">Uncharacterized protein</fullName>
    </submittedName>
</protein>
<sequence length="99" mass="11364">MMLICGEKASSKARSWSLVSKFTLSSRVHFEMHEENKVQDFNILNIHKSLKSMDAVAVPDFLKQLKASEMAIKEIEEGRESFFRNFVKERVSLVNALSN</sequence>
<reference evidence="1" key="1">
    <citation type="submission" date="2020-06" db="EMBL/GenBank/DDBJ databases">
        <authorList>
            <person name="Li T."/>
            <person name="Hu X."/>
            <person name="Zhang T."/>
            <person name="Song X."/>
            <person name="Zhang H."/>
            <person name="Dai N."/>
            <person name="Sheng W."/>
            <person name="Hou X."/>
            <person name="Wei L."/>
        </authorList>
    </citation>
    <scope>NUCLEOTIDE SEQUENCE</scope>
    <source>
        <strain evidence="1">G02</strain>
        <tissue evidence="1">Leaf</tissue>
    </source>
</reference>
<reference evidence="1" key="2">
    <citation type="journal article" date="2024" name="Plant">
        <title>Genomic evolution and insights into agronomic trait innovations of Sesamum species.</title>
        <authorList>
            <person name="Miao H."/>
            <person name="Wang L."/>
            <person name="Qu L."/>
            <person name="Liu H."/>
            <person name="Sun Y."/>
            <person name="Le M."/>
            <person name="Wang Q."/>
            <person name="Wei S."/>
            <person name="Zheng Y."/>
            <person name="Lin W."/>
            <person name="Duan Y."/>
            <person name="Cao H."/>
            <person name="Xiong S."/>
            <person name="Wang X."/>
            <person name="Wei L."/>
            <person name="Li C."/>
            <person name="Ma Q."/>
            <person name="Ju M."/>
            <person name="Zhao R."/>
            <person name="Li G."/>
            <person name="Mu C."/>
            <person name="Tian Q."/>
            <person name="Mei H."/>
            <person name="Zhang T."/>
            <person name="Gao T."/>
            <person name="Zhang H."/>
        </authorList>
    </citation>
    <scope>NUCLEOTIDE SEQUENCE</scope>
    <source>
        <strain evidence="1">G02</strain>
    </source>
</reference>
<proteinExistence type="predicted"/>
<comment type="caution">
    <text evidence="1">The sequence shown here is derived from an EMBL/GenBank/DDBJ whole genome shotgun (WGS) entry which is preliminary data.</text>
</comment>
<gene>
    <name evidence="1" type="ORF">Sradi_5167900</name>
</gene>
<dbReference type="EMBL" id="JACGWJ010000023">
    <property type="protein sequence ID" value="KAL0325986.1"/>
    <property type="molecule type" value="Genomic_DNA"/>
</dbReference>
<dbReference type="AlphaFoldDB" id="A0AAW2M662"/>
<accession>A0AAW2M662</accession>
<name>A0AAW2M662_SESRA</name>
<dbReference type="InterPro" id="IPR004320">
    <property type="entry name" value="BPS1_pln"/>
</dbReference>